<reference evidence="1 2" key="1">
    <citation type="journal article" date="2024" name="Commun. Biol.">
        <title>Comparative genomic analysis of thermophilic fungi reveals convergent evolutionary adaptations and gene losses.</title>
        <authorList>
            <person name="Steindorff A.S."/>
            <person name="Aguilar-Pontes M.V."/>
            <person name="Robinson A.J."/>
            <person name="Andreopoulos B."/>
            <person name="LaButti K."/>
            <person name="Kuo A."/>
            <person name="Mondo S."/>
            <person name="Riley R."/>
            <person name="Otillar R."/>
            <person name="Haridas S."/>
            <person name="Lipzen A."/>
            <person name="Grimwood J."/>
            <person name="Schmutz J."/>
            <person name="Clum A."/>
            <person name="Reid I.D."/>
            <person name="Moisan M.C."/>
            <person name="Butler G."/>
            <person name="Nguyen T.T.M."/>
            <person name="Dewar K."/>
            <person name="Conant G."/>
            <person name="Drula E."/>
            <person name="Henrissat B."/>
            <person name="Hansel C."/>
            <person name="Singer S."/>
            <person name="Hutchinson M.I."/>
            <person name="de Vries R.P."/>
            <person name="Natvig D.O."/>
            <person name="Powell A.J."/>
            <person name="Tsang A."/>
            <person name="Grigoriev I.V."/>
        </authorList>
    </citation>
    <scope>NUCLEOTIDE SEQUENCE [LARGE SCALE GENOMIC DNA]</scope>
    <source>
        <strain evidence="1 2">ATCC 24622</strain>
    </source>
</reference>
<name>A0ABR3VTN4_9PEZI</name>
<comment type="caution">
    <text evidence="1">The sequence shown here is derived from an EMBL/GenBank/DDBJ whole genome shotgun (WGS) entry which is preliminary data.</text>
</comment>
<gene>
    <name evidence="1" type="ORF">VTK73DRAFT_1413</name>
</gene>
<accession>A0ABR3VTN4</accession>
<organism evidence="1 2">
    <name type="scientific">Phialemonium thermophilum</name>
    <dbReference type="NCBI Taxonomy" id="223376"/>
    <lineage>
        <taxon>Eukaryota</taxon>
        <taxon>Fungi</taxon>
        <taxon>Dikarya</taxon>
        <taxon>Ascomycota</taxon>
        <taxon>Pezizomycotina</taxon>
        <taxon>Sordariomycetes</taxon>
        <taxon>Sordariomycetidae</taxon>
        <taxon>Cephalothecales</taxon>
        <taxon>Cephalothecaceae</taxon>
        <taxon>Phialemonium</taxon>
    </lineage>
</organism>
<sequence length="151" mass="16308">METNHAAVRCSLASCPGSGCQASRTWPRIGCVACRFGSIPGAGSWPVRDCKSDDPPMFLGGKAAAWRHGTKVCVRYPGVGAFCPIKHVIFRGGEPGWLSRLGPLRESTVARVRRPPRENRGRRMVSYWVGHGPHSFSTSARLGGAQGENHP</sequence>
<evidence type="ECO:0000313" key="1">
    <source>
        <dbReference type="EMBL" id="KAL1844972.1"/>
    </source>
</evidence>
<keyword evidence="2" id="KW-1185">Reference proteome</keyword>
<protein>
    <submittedName>
        <fullName evidence="1">Uncharacterized protein</fullName>
    </submittedName>
</protein>
<dbReference type="EMBL" id="JAZHXJ010001339">
    <property type="protein sequence ID" value="KAL1844972.1"/>
    <property type="molecule type" value="Genomic_DNA"/>
</dbReference>
<evidence type="ECO:0000313" key="2">
    <source>
        <dbReference type="Proteomes" id="UP001586593"/>
    </source>
</evidence>
<dbReference type="Proteomes" id="UP001586593">
    <property type="component" value="Unassembled WGS sequence"/>
</dbReference>
<proteinExistence type="predicted"/>